<reference evidence="3 5" key="2">
    <citation type="submission" date="2017-12" db="EMBL/GenBank/DDBJ databases">
        <authorList>
            <person name="Paulsen S."/>
            <person name="Gram L.K."/>
        </authorList>
    </citation>
    <scope>NUCLEOTIDE SEQUENCE [LARGE SCALE GENOMIC DNA]</scope>
    <source>
        <strain evidence="3 5">S2897</strain>
    </source>
</reference>
<dbReference type="EMBL" id="JXXZ01000010">
    <property type="protein sequence ID" value="KJY98452.1"/>
    <property type="molecule type" value="Genomic_DNA"/>
</dbReference>
<dbReference type="RefSeq" id="WP_045979600.1">
    <property type="nucleotide sequence ID" value="NZ_JXXY01000010.1"/>
</dbReference>
<organism evidence="2 4">
    <name type="scientific">Pseudoalteromonas ruthenica</name>
    <dbReference type="NCBI Taxonomy" id="151081"/>
    <lineage>
        <taxon>Bacteria</taxon>
        <taxon>Pseudomonadati</taxon>
        <taxon>Pseudomonadota</taxon>
        <taxon>Gammaproteobacteria</taxon>
        <taxon>Alteromonadales</taxon>
        <taxon>Pseudoalteromonadaceae</taxon>
        <taxon>Pseudoalteromonas</taxon>
    </lineage>
</organism>
<dbReference type="AlphaFoldDB" id="A0A0F4PSQ7"/>
<evidence type="ECO:0000313" key="5">
    <source>
        <dbReference type="Proteomes" id="UP000305874"/>
    </source>
</evidence>
<keyword evidence="1" id="KW-0732">Signal</keyword>
<sequence length="140" mass="16003">MFGLFRWFKIVIITVLLTQHSFATAKPMNCEEHQNGSSDTHIMQRSKNIHHQSMNDNSHYHTVNSQDSKHRHGDEVCEKCKASDCVCCEGGFCSSFHLNPYLVQAQEEGICNIYSELFLQRTPLPKSGIHLLLYRPPIIG</sequence>
<dbReference type="GeneID" id="29846208"/>
<accession>A0A0F4PSQ7</accession>
<evidence type="ECO:0000256" key="1">
    <source>
        <dbReference type="SAM" id="SignalP"/>
    </source>
</evidence>
<feature type="chain" id="PRO_5035990079" evidence="1">
    <location>
        <begin position="26"/>
        <end position="140"/>
    </location>
</feature>
<proteinExistence type="predicted"/>
<reference evidence="2 4" key="1">
    <citation type="journal article" date="2015" name="BMC Genomics">
        <title>Genome mining reveals unlocked bioactive potential of marine Gram-negative bacteria.</title>
        <authorList>
            <person name="Machado H."/>
            <person name="Sonnenschein E.C."/>
            <person name="Melchiorsen J."/>
            <person name="Gram L."/>
        </authorList>
    </citation>
    <scope>NUCLEOTIDE SEQUENCE [LARGE SCALE GENOMIC DNA]</scope>
    <source>
        <strain evidence="2 4">S3137</strain>
    </source>
</reference>
<protein>
    <submittedName>
        <fullName evidence="2">Uncharacterized protein</fullName>
    </submittedName>
</protein>
<dbReference type="OrthoDB" id="6294906at2"/>
<comment type="caution">
    <text evidence="2">The sequence shown here is derived from an EMBL/GenBank/DDBJ whole genome shotgun (WGS) entry which is preliminary data.</text>
</comment>
<reference evidence="3" key="4">
    <citation type="submission" date="2019-09" db="EMBL/GenBank/DDBJ databases">
        <title>Co-occurence of chitin degradation, pigmentation and bioactivity in marine Pseudoalteromonas.</title>
        <authorList>
            <person name="Sonnenschein E.C."/>
            <person name="Bech P.K."/>
        </authorList>
    </citation>
    <scope>NUCLEOTIDE SEQUENCE</scope>
    <source>
        <strain evidence="3">S2897</strain>
    </source>
</reference>
<feature type="signal peptide" evidence="1">
    <location>
        <begin position="1"/>
        <end position="25"/>
    </location>
</feature>
<evidence type="ECO:0000313" key="2">
    <source>
        <dbReference type="EMBL" id="KJY98452.1"/>
    </source>
</evidence>
<dbReference type="PATRIC" id="fig|151081.8.peg.2225"/>
<evidence type="ECO:0000313" key="4">
    <source>
        <dbReference type="Proteomes" id="UP000033664"/>
    </source>
</evidence>
<reference evidence="5" key="3">
    <citation type="submission" date="2019-06" db="EMBL/GenBank/DDBJ databases">
        <title>Co-occurence of chitin degradation, pigmentation and bioactivity in marine Pseudoalteromonas.</title>
        <authorList>
            <person name="Sonnenschein E.C."/>
            <person name="Bech P.K."/>
        </authorList>
    </citation>
    <scope>NUCLEOTIDE SEQUENCE [LARGE SCALE GENOMIC DNA]</scope>
    <source>
        <strain evidence="5">S2897</strain>
    </source>
</reference>
<gene>
    <name evidence="3" type="ORF">CWC05_08770</name>
    <name evidence="2" type="ORF">TW72_11985</name>
</gene>
<keyword evidence="4" id="KW-1185">Reference proteome</keyword>
<dbReference type="EMBL" id="PNCG01000009">
    <property type="protein sequence ID" value="TMP87180.1"/>
    <property type="molecule type" value="Genomic_DNA"/>
</dbReference>
<dbReference type="Proteomes" id="UP000033664">
    <property type="component" value="Unassembled WGS sequence"/>
</dbReference>
<evidence type="ECO:0000313" key="3">
    <source>
        <dbReference type="EMBL" id="TMP87180.1"/>
    </source>
</evidence>
<name>A0A0F4PSQ7_9GAMM</name>
<dbReference type="Proteomes" id="UP000305874">
    <property type="component" value="Unassembled WGS sequence"/>
</dbReference>